<keyword evidence="11" id="KW-0132">Cell division</keyword>
<evidence type="ECO:0000313" key="12">
    <source>
        <dbReference type="Proteomes" id="UP000323142"/>
    </source>
</evidence>
<dbReference type="RefSeq" id="WP_188312134.1">
    <property type="nucleotide sequence ID" value="NZ_VUOA01000054.1"/>
</dbReference>
<evidence type="ECO:0000256" key="4">
    <source>
        <dbReference type="ARBA" id="ARBA00022989"/>
    </source>
</evidence>
<dbReference type="Pfam" id="PF17854">
    <property type="entry name" value="FtsK_alpha"/>
    <property type="match status" value="1"/>
</dbReference>
<feature type="region of interest" description="Disordered" evidence="7">
    <location>
        <begin position="192"/>
        <end position="224"/>
    </location>
</feature>
<feature type="non-terminal residue" evidence="11">
    <location>
        <position position="450"/>
    </location>
</feature>
<comment type="subcellular location">
    <subcellularLocation>
        <location evidence="1">Cell membrane</location>
        <topology evidence="1">Multi-pass membrane protein</topology>
    </subcellularLocation>
</comment>
<dbReference type="GO" id="GO:0051301">
    <property type="term" value="P:cell division"/>
    <property type="evidence" value="ECO:0007669"/>
    <property type="project" value="UniProtKB-KW"/>
</dbReference>
<evidence type="ECO:0000259" key="10">
    <source>
        <dbReference type="Pfam" id="PF17854"/>
    </source>
</evidence>
<sequence length="450" mass="47319">MRTIRRQPTPFEIVTEALRGFLARRARELLGISLMGGAGALVAALATWSVEDPSFNHATQAPVRNVLGYPGAAVADLLMQLVGLGGIAVLAPLVAWGWCLMRGRPLERLGLRFALWVAGSGAATAVASALPATARWPLPTGLGGVVGDALLTAVRTVTGTSGGAGTALIGFMFAGVAILSVTAACGFGFAEADEREEEPEPAPVRRSRVPEPEEHDDAPRDDEPSWIVLAVGAAAHGIMSFKGNLRRRLEQLRAARDDDEFVPATPRGALRREPYEEPAAVPVRRREPVLDSAPVAPRARAPEPAPRPAAPAPAGRAALPPVPEPEDDEPWEPLDEPLDDAFDDPLPPPAPAPKAAEAAPSRVTMPAAAPQPGQRIARETGRAPVPADVDDYELPALTLLAEPKKAATAAVSADALEQNATLLESTLEDFGVRGEIINVRPGPVVTLYEL</sequence>
<comment type="caution">
    <text evidence="11">The sequence shown here is derived from an EMBL/GenBank/DDBJ whole genome shotgun (WGS) entry which is preliminary data.</text>
</comment>
<dbReference type="GO" id="GO:0005886">
    <property type="term" value="C:plasma membrane"/>
    <property type="evidence" value="ECO:0007669"/>
    <property type="project" value="UniProtKB-SubCell"/>
</dbReference>
<evidence type="ECO:0000256" key="7">
    <source>
        <dbReference type="SAM" id="MobiDB-lite"/>
    </source>
</evidence>
<keyword evidence="3 8" id="KW-0812">Transmembrane</keyword>
<evidence type="ECO:0000256" key="5">
    <source>
        <dbReference type="ARBA" id="ARBA00023136"/>
    </source>
</evidence>
<gene>
    <name evidence="11" type="ORF">F0L46_24525</name>
</gene>
<dbReference type="InterPro" id="IPR041027">
    <property type="entry name" value="FtsK_alpha"/>
</dbReference>
<keyword evidence="12" id="KW-1185">Reference proteome</keyword>
<dbReference type="Gene3D" id="3.30.980.40">
    <property type="match status" value="1"/>
</dbReference>
<protein>
    <submittedName>
        <fullName evidence="11">Cell division protein FtsK</fullName>
    </submittedName>
</protein>
<dbReference type="InterPro" id="IPR050206">
    <property type="entry name" value="FtsK/SpoIIIE/SftA"/>
</dbReference>
<dbReference type="Proteomes" id="UP000323142">
    <property type="component" value="Unassembled WGS sequence"/>
</dbReference>
<feature type="transmembrane region" description="Helical" evidence="8">
    <location>
        <begin position="113"/>
        <end position="130"/>
    </location>
</feature>
<keyword evidence="2" id="KW-1003">Cell membrane</keyword>
<keyword evidence="11" id="KW-0131">Cell cycle</keyword>
<feature type="transmembrane region" description="Helical" evidence="8">
    <location>
        <begin position="29"/>
        <end position="50"/>
    </location>
</feature>
<evidence type="ECO:0000256" key="8">
    <source>
        <dbReference type="SAM" id="Phobius"/>
    </source>
</evidence>
<feature type="transmembrane region" description="Helical" evidence="8">
    <location>
        <begin position="166"/>
        <end position="190"/>
    </location>
</feature>
<evidence type="ECO:0000256" key="3">
    <source>
        <dbReference type="ARBA" id="ARBA00022692"/>
    </source>
</evidence>
<accession>A0A5B2V4I7</accession>
<feature type="domain" description="DNA translocase FtsK 4TM region" evidence="9">
    <location>
        <begin position="24"/>
        <end position="180"/>
    </location>
</feature>
<feature type="region of interest" description="Disordered" evidence="7">
    <location>
        <begin position="260"/>
        <end position="377"/>
    </location>
</feature>
<feature type="transmembrane region" description="Helical" evidence="8">
    <location>
        <begin position="77"/>
        <end position="101"/>
    </location>
</feature>
<dbReference type="Pfam" id="PF13491">
    <property type="entry name" value="FtsK_4TM"/>
    <property type="match status" value="1"/>
</dbReference>
<reference evidence="11 12" key="1">
    <citation type="submission" date="2019-09" db="EMBL/GenBank/DDBJ databases">
        <title>Salinarimonas rosea gen. nov., sp. nov., a new member of the a-2 subgroup of the Proteobacteria.</title>
        <authorList>
            <person name="Liu J."/>
        </authorList>
    </citation>
    <scope>NUCLEOTIDE SEQUENCE [LARGE SCALE GENOMIC DNA]</scope>
    <source>
        <strain evidence="11 12">BN140002</strain>
    </source>
</reference>
<dbReference type="PANTHER" id="PTHR22683">
    <property type="entry name" value="SPORULATION PROTEIN RELATED"/>
    <property type="match status" value="1"/>
</dbReference>
<keyword evidence="5 8" id="KW-0472">Membrane</keyword>
<reference evidence="11 12" key="2">
    <citation type="submission" date="2019-09" db="EMBL/GenBank/DDBJ databases">
        <authorList>
            <person name="Jin C."/>
        </authorList>
    </citation>
    <scope>NUCLEOTIDE SEQUENCE [LARGE SCALE GENOMIC DNA]</scope>
    <source>
        <strain evidence="11 12">BN140002</strain>
    </source>
</reference>
<keyword evidence="4 8" id="KW-1133">Transmembrane helix</keyword>
<dbReference type="EMBL" id="VUOA01000054">
    <property type="protein sequence ID" value="KAA2233415.1"/>
    <property type="molecule type" value="Genomic_DNA"/>
</dbReference>
<dbReference type="PANTHER" id="PTHR22683:SF41">
    <property type="entry name" value="DNA TRANSLOCASE FTSK"/>
    <property type="match status" value="1"/>
</dbReference>
<evidence type="ECO:0000313" key="11">
    <source>
        <dbReference type="EMBL" id="KAA2233415.1"/>
    </source>
</evidence>
<proteinExistence type="predicted"/>
<dbReference type="AlphaFoldDB" id="A0A5B2V4I7"/>
<organism evidence="11 12">
    <name type="scientific">Salinarimonas soli</name>
    <dbReference type="NCBI Taxonomy" id="1638099"/>
    <lineage>
        <taxon>Bacteria</taxon>
        <taxon>Pseudomonadati</taxon>
        <taxon>Pseudomonadota</taxon>
        <taxon>Alphaproteobacteria</taxon>
        <taxon>Hyphomicrobiales</taxon>
        <taxon>Salinarimonadaceae</taxon>
        <taxon>Salinarimonas</taxon>
    </lineage>
</organism>
<name>A0A5B2V4I7_9HYPH</name>
<evidence type="ECO:0000256" key="2">
    <source>
        <dbReference type="ARBA" id="ARBA00022475"/>
    </source>
</evidence>
<comment type="subunit">
    <text evidence="6">Homohexamer. Forms a ring that surrounds DNA.</text>
</comment>
<evidence type="ECO:0000256" key="1">
    <source>
        <dbReference type="ARBA" id="ARBA00004651"/>
    </source>
</evidence>
<evidence type="ECO:0000259" key="9">
    <source>
        <dbReference type="Pfam" id="PF13491"/>
    </source>
</evidence>
<feature type="compositionally biased region" description="Basic and acidic residues" evidence="7">
    <location>
        <begin position="208"/>
        <end position="223"/>
    </location>
</feature>
<feature type="compositionally biased region" description="Acidic residues" evidence="7">
    <location>
        <begin position="324"/>
        <end position="343"/>
    </location>
</feature>
<evidence type="ECO:0000256" key="6">
    <source>
        <dbReference type="ARBA" id="ARBA00025923"/>
    </source>
</evidence>
<dbReference type="InterPro" id="IPR025199">
    <property type="entry name" value="FtsK_4TM"/>
</dbReference>
<feature type="domain" description="FtsK alpha" evidence="10">
    <location>
        <begin position="394"/>
        <end position="450"/>
    </location>
</feature>